<dbReference type="Proteomes" id="UP000234329">
    <property type="component" value="Unassembled WGS sequence"/>
</dbReference>
<comment type="caution">
    <text evidence="1">The sequence shown here is derived from an EMBL/GenBank/DDBJ whole genome shotgun (WGS) entry which is preliminary data.</text>
</comment>
<dbReference type="EMBL" id="MXAV01000053">
    <property type="protein sequence ID" value="PKY09672.1"/>
    <property type="molecule type" value="Genomic_DNA"/>
</dbReference>
<reference evidence="1 2" key="1">
    <citation type="submission" date="2017-03" db="EMBL/GenBank/DDBJ databases">
        <title>Draft genime sequence of the acidophilic sulfur-oxidizing bacterium Acidithiobacillus sp. SH, isolated from seawater.</title>
        <authorList>
            <person name="Sharmin S."/>
            <person name="Tokuhisa M."/>
            <person name="Kanao T."/>
            <person name="Kamimura K."/>
        </authorList>
    </citation>
    <scope>NUCLEOTIDE SEQUENCE [LARGE SCALE GENOMIC DNA]</scope>
    <source>
        <strain evidence="1 2">SH</strain>
    </source>
</reference>
<keyword evidence="2" id="KW-1185">Reference proteome</keyword>
<organism evidence="1 2">
    <name type="scientific">Acidithiobacillus marinus</name>
    <dbReference type="NCBI Taxonomy" id="187490"/>
    <lineage>
        <taxon>Bacteria</taxon>
        <taxon>Pseudomonadati</taxon>
        <taxon>Pseudomonadota</taxon>
        <taxon>Acidithiobacillia</taxon>
        <taxon>Acidithiobacillales</taxon>
        <taxon>Acidithiobacillaceae</taxon>
        <taxon>Acidithiobacillus</taxon>
    </lineage>
</organism>
<name>A0A2I1DII3_9PROT</name>
<sequence>MYNGFVICERSSKPLRTSEKSIKRGKMNKIESRQSKKWCKVMIVILVTCLFPSLAQAEPVHILIQKTTGFVVGYNGPELALFLNPNNAKGHKLYMAMIPYMAHNLWHLYVIPVGRATNSTLRAAAEIGAGNVQAAIAMDEKHYNALTHQGGYPIAAAQKYPARIRQIAAVRASENNQILQKLVHGISPCLVWEIHGRWHTQINPSLKDIKNIVVSIDK</sequence>
<evidence type="ECO:0000313" key="2">
    <source>
        <dbReference type="Proteomes" id="UP000234329"/>
    </source>
</evidence>
<gene>
    <name evidence="1" type="ORF">B1757_13800</name>
</gene>
<dbReference type="AlphaFoldDB" id="A0A2I1DII3"/>
<proteinExistence type="predicted"/>
<dbReference type="InParanoid" id="A0A2I1DII3"/>
<accession>A0A2I1DII3</accession>
<evidence type="ECO:0000313" key="1">
    <source>
        <dbReference type="EMBL" id="PKY09672.1"/>
    </source>
</evidence>
<protein>
    <submittedName>
        <fullName evidence="1">Uncharacterized protein</fullName>
    </submittedName>
</protein>